<gene>
    <name evidence="1" type="ORF">JZ00_15955</name>
</gene>
<reference evidence="2" key="1">
    <citation type="submission" date="2015-03" db="EMBL/GenBank/DDBJ databases">
        <title>Pseudomonas frederiksbergensis hydrocarbon degrader.</title>
        <authorList>
            <person name="Brown L.M."/>
            <person name="Ruiz O.N."/>
            <person name="Mueller S."/>
            <person name="Gunasekera T.S."/>
        </authorList>
    </citation>
    <scope>NUCLEOTIDE SEQUENCE [LARGE SCALE GENOMIC DNA]</scope>
    <source>
        <strain evidence="2">SI8</strain>
    </source>
</reference>
<comment type="caution">
    <text evidence="1">The sequence shown here is derived from an EMBL/GenBank/DDBJ whole genome shotgun (WGS) entry which is preliminary data.</text>
</comment>
<dbReference type="EMBL" id="JQGJ01000009">
    <property type="protein sequence ID" value="KHK63732.1"/>
    <property type="molecule type" value="Genomic_DNA"/>
</dbReference>
<dbReference type="Proteomes" id="UP000030949">
    <property type="component" value="Unassembled WGS sequence"/>
</dbReference>
<sequence>MKAEVYFCKSWFRIKKIALEPYDEAAARINHESGVPYTALIGSATKPSCFLEFLTDKGMVGVGFLDQNLREYMSYQFHRVEDDKLFLSMVTHREFFDGGDKVKEGVTYFFDRSGELVIRRQAFNPHAVEKAVSSFDPVNNYEVFPKFGEYSELIKIER</sequence>
<dbReference type="OrthoDB" id="1084276at2"/>
<name>A0A0B1Z2W8_9PSED</name>
<accession>A0A0B1Z2W8</accession>
<protein>
    <submittedName>
        <fullName evidence="1">Lytic transglycosylase</fullName>
    </submittedName>
</protein>
<organism evidence="1 2">
    <name type="scientific">Pseudomonas frederiksbergensis</name>
    <dbReference type="NCBI Taxonomy" id="104087"/>
    <lineage>
        <taxon>Bacteria</taxon>
        <taxon>Pseudomonadati</taxon>
        <taxon>Pseudomonadota</taxon>
        <taxon>Gammaproteobacteria</taxon>
        <taxon>Pseudomonadales</taxon>
        <taxon>Pseudomonadaceae</taxon>
        <taxon>Pseudomonas</taxon>
    </lineage>
</organism>
<dbReference type="RefSeq" id="WP_039592272.1">
    <property type="nucleotide sequence ID" value="NZ_JQGJ02000009.1"/>
</dbReference>
<evidence type="ECO:0000313" key="1">
    <source>
        <dbReference type="EMBL" id="KHK63732.1"/>
    </source>
</evidence>
<evidence type="ECO:0000313" key="2">
    <source>
        <dbReference type="Proteomes" id="UP000030949"/>
    </source>
</evidence>
<dbReference type="AlphaFoldDB" id="A0A0B1Z2W8"/>
<proteinExistence type="predicted"/>